<dbReference type="RefSeq" id="WP_301141083.1">
    <property type="nucleotide sequence ID" value="NZ_JAUHQA010000001.1"/>
</dbReference>
<reference evidence="1" key="1">
    <citation type="submission" date="2023-06" db="EMBL/GenBank/DDBJ databases">
        <title>Egi l300058.</title>
        <authorList>
            <person name="Gao L."/>
            <person name="Fang B.-Z."/>
            <person name="Li W.-J."/>
        </authorList>
    </citation>
    <scope>NUCLEOTIDE SEQUENCE</scope>
    <source>
        <strain evidence="1">EGI L300058</strain>
    </source>
</reference>
<proteinExistence type="predicted"/>
<comment type="caution">
    <text evidence="1">The sequence shown here is derived from an EMBL/GenBank/DDBJ whole genome shotgun (WGS) entry which is preliminary data.</text>
</comment>
<dbReference type="Proteomes" id="UP001172708">
    <property type="component" value="Unassembled WGS sequence"/>
</dbReference>
<sequence>MKGFTAREGAAVAELDDEERMVIARIVADVGLLLGGEQFGMDSPIDRDAGADEADEIFRHLRGLEESLAEPDDPAVLRLLPSASKDDRDVADEFRRLTEHDLRDLKVARLRTMWAQLSEDGPDWAVAPADAMSTAAALTDVRLVLASRLRLASDEDAERLHAEIDLATHVLATDAEDDLDVDPERVWLGMLYQALTWLQESLVQFAMEEDAGE</sequence>
<dbReference type="Pfam" id="PF09438">
    <property type="entry name" value="DUF2017"/>
    <property type="match status" value="1"/>
</dbReference>
<name>A0ABT8GF11_9MICO</name>
<dbReference type="EMBL" id="JAUHQA010000001">
    <property type="protein sequence ID" value="MDN4479854.1"/>
    <property type="molecule type" value="Genomic_DNA"/>
</dbReference>
<gene>
    <name evidence="1" type="ORF">QQX02_02815</name>
</gene>
<accession>A0ABT8GF11</accession>
<organism evidence="1 2">
    <name type="scientific">Demequina muriae</name>
    <dbReference type="NCBI Taxonomy" id="3051664"/>
    <lineage>
        <taxon>Bacteria</taxon>
        <taxon>Bacillati</taxon>
        <taxon>Actinomycetota</taxon>
        <taxon>Actinomycetes</taxon>
        <taxon>Micrococcales</taxon>
        <taxon>Demequinaceae</taxon>
        <taxon>Demequina</taxon>
    </lineage>
</organism>
<keyword evidence="2" id="KW-1185">Reference proteome</keyword>
<protein>
    <submittedName>
        <fullName evidence="1">DUF2017 family protein</fullName>
    </submittedName>
</protein>
<dbReference type="InterPro" id="IPR018561">
    <property type="entry name" value="AosR"/>
</dbReference>
<evidence type="ECO:0000313" key="1">
    <source>
        <dbReference type="EMBL" id="MDN4479854.1"/>
    </source>
</evidence>
<evidence type="ECO:0000313" key="2">
    <source>
        <dbReference type="Proteomes" id="UP001172708"/>
    </source>
</evidence>